<dbReference type="Proteomes" id="UP000694558">
    <property type="component" value="Chromosome 6"/>
</dbReference>
<evidence type="ECO:0000313" key="1">
    <source>
        <dbReference type="Ensembl" id="ENSSMAP00000005733.2"/>
    </source>
</evidence>
<reference evidence="1" key="1">
    <citation type="submission" date="2023-05" db="EMBL/GenBank/DDBJ databases">
        <title>High-quality long-read genome of Scophthalmus maximus.</title>
        <authorList>
            <person name="Lien S."/>
            <person name="Martinez P."/>
        </authorList>
    </citation>
    <scope>NUCLEOTIDE SEQUENCE [LARGE SCALE GENOMIC DNA]</scope>
</reference>
<sequence>CHHKHRAHGVKSETKATYSFGDEVEQVDTQADFLLVVTWSEGEGHLVVSGVHHVLVPLCETAGDGQENKITMHFMKLEKNSLPCHTNTTLTSFVPTDLGGDGELSDDDSDGVGVLGQLPGAGQLHHLVVSVGGVGQRGFGVSQALDQGLDLIEVRLLPEQRRLLEVARQRQLGRPQEVEDVAGTAETET</sequence>
<reference evidence="1" key="2">
    <citation type="submission" date="2025-08" db="UniProtKB">
        <authorList>
            <consortium name="Ensembl"/>
        </authorList>
    </citation>
    <scope>IDENTIFICATION</scope>
</reference>
<organism evidence="1 2">
    <name type="scientific">Scophthalmus maximus</name>
    <name type="common">Turbot</name>
    <name type="synonym">Psetta maxima</name>
    <dbReference type="NCBI Taxonomy" id="52904"/>
    <lineage>
        <taxon>Eukaryota</taxon>
        <taxon>Metazoa</taxon>
        <taxon>Chordata</taxon>
        <taxon>Craniata</taxon>
        <taxon>Vertebrata</taxon>
        <taxon>Euteleostomi</taxon>
        <taxon>Actinopterygii</taxon>
        <taxon>Neopterygii</taxon>
        <taxon>Teleostei</taxon>
        <taxon>Neoteleostei</taxon>
        <taxon>Acanthomorphata</taxon>
        <taxon>Carangaria</taxon>
        <taxon>Pleuronectiformes</taxon>
        <taxon>Pleuronectoidei</taxon>
        <taxon>Scophthalmidae</taxon>
        <taxon>Scophthalmus</taxon>
    </lineage>
</organism>
<proteinExistence type="predicted"/>
<name>A0A8D2ZPZ7_SCOMX</name>
<protein>
    <submittedName>
        <fullName evidence="1">Uncharacterized protein</fullName>
    </submittedName>
</protein>
<accession>A0A8D2ZPZ7</accession>
<dbReference type="AlphaFoldDB" id="A0A8D2ZPZ7"/>
<evidence type="ECO:0000313" key="2">
    <source>
        <dbReference type="Proteomes" id="UP000694558"/>
    </source>
</evidence>
<dbReference type="Ensembl" id="ENSSMAT00000005810.2">
    <property type="protein sequence ID" value="ENSSMAP00000005733.2"/>
    <property type="gene ID" value="ENSSMAG00000003541.2"/>
</dbReference>